<evidence type="ECO:0000313" key="2">
    <source>
        <dbReference type="Proteomes" id="UP001207468"/>
    </source>
</evidence>
<name>A0ACC0UDE4_9AGAM</name>
<protein>
    <submittedName>
        <fullName evidence="1">Uncharacterized protein</fullName>
    </submittedName>
</protein>
<gene>
    <name evidence="1" type="ORF">F5148DRAFT_1282792</name>
</gene>
<proteinExistence type="predicted"/>
<comment type="caution">
    <text evidence="1">The sequence shown here is derived from an EMBL/GenBank/DDBJ whole genome shotgun (WGS) entry which is preliminary data.</text>
</comment>
<keyword evidence="2" id="KW-1185">Reference proteome</keyword>
<organism evidence="1 2">
    <name type="scientific">Russula earlei</name>
    <dbReference type="NCBI Taxonomy" id="71964"/>
    <lineage>
        <taxon>Eukaryota</taxon>
        <taxon>Fungi</taxon>
        <taxon>Dikarya</taxon>
        <taxon>Basidiomycota</taxon>
        <taxon>Agaricomycotina</taxon>
        <taxon>Agaricomycetes</taxon>
        <taxon>Russulales</taxon>
        <taxon>Russulaceae</taxon>
        <taxon>Russula</taxon>
    </lineage>
</organism>
<dbReference type="Proteomes" id="UP001207468">
    <property type="component" value="Unassembled WGS sequence"/>
</dbReference>
<dbReference type="EMBL" id="JAGFNK010000060">
    <property type="protein sequence ID" value="KAI9509590.1"/>
    <property type="molecule type" value="Genomic_DNA"/>
</dbReference>
<evidence type="ECO:0000313" key="1">
    <source>
        <dbReference type="EMBL" id="KAI9509590.1"/>
    </source>
</evidence>
<accession>A0ACC0UDE4</accession>
<sequence length="129" mass="14179">MGDNLNPNQPAVQGNNPLGILSYTYDYIEIIQKGFTPPKTPRTLNALEWAEICCLLVNAIGRGFTQSIDKLGEDKVGDIITATADPTPLSPNHPTYFHKLTSAASLLADHITGNLINYQDEHPNLLEDY</sequence>
<reference evidence="1" key="1">
    <citation type="submission" date="2021-03" db="EMBL/GenBank/DDBJ databases">
        <title>Evolutionary priming and transition to the ectomycorrhizal habit in an iconic lineage of mushroom-forming fungi: is preadaptation a requirement?</title>
        <authorList>
            <consortium name="DOE Joint Genome Institute"/>
            <person name="Looney B.P."/>
            <person name="Miyauchi S."/>
            <person name="Morin E."/>
            <person name="Drula E."/>
            <person name="Courty P.E."/>
            <person name="Chicoki N."/>
            <person name="Fauchery L."/>
            <person name="Kohler A."/>
            <person name="Kuo A."/>
            <person name="LaButti K."/>
            <person name="Pangilinan J."/>
            <person name="Lipzen A."/>
            <person name="Riley R."/>
            <person name="Andreopoulos W."/>
            <person name="He G."/>
            <person name="Johnson J."/>
            <person name="Barry K.W."/>
            <person name="Grigoriev I.V."/>
            <person name="Nagy L."/>
            <person name="Hibbett D."/>
            <person name="Henrissat B."/>
            <person name="Matheny P.B."/>
            <person name="Labbe J."/>
            <person name="Martin A.F."/>
        </authorList>
    </citation>
    <scope>NUCLEOTIDE SEQUENCE</scope>
    <source>
        <strain evidence="1">BPL698</strain>
    </source>
</reference>